<evidence type="ECO:0000259" key="3">
    <source>
        <dbReference type="Pfam" id="PF03358"/>
    </source>
</evidence>
<proteinExistence type="predicted"/>
<dbReference type="InterPro" id="IPR005025">
    <property type="entry name" value="FMN_Rdtase-like_dom"/>
</dbReference>
<evidence type="ECO:0000256" key="2">
    <source>
        <dbReference type="ARBA" id="ARBA00022643"/>
    </source>
</evidence>
<protein>
    <submittedName>
        <fullName evidence="4">FMN reductase</fullName>
    </submittedName>
</protein>
<dbReference type="PANTHER" id="PTHR43278:SF4">
    <property type="entry name" value="NAD(P)H-DEPENDENT FMN-CONTAINING OXIDOREDUCTASE YWQN-RELATED"/>
    <property type="match status" value="1"/>
</dbReference>
<name>A0A6G8F3I0_9BACT</name>
<gene>
    <name evidence="4" type="ORF">Muribac1_0120</name>
</gene>
<evidence type="ECO:0000313" key="4">
    <source>
        <dbReference type="EMBL" id="QIM10803.1"/>
    </source>
</evidence>
<evidence type="ECO:0000256" key="1">
    <source>
        <dbReference type="ARBA" id="ARBA00022630"/>
    </source>
</evidence>
<dbReference type="EMBL" id="MT002444">
    <property type="protein sequence ID" value="QIM10803.1"/>
    <property type="molecule type" value="Genomic_DNA"/>
</dbReference>
<dbReference type="SUPFAM" id="SSF52218">
    <property type="entry name" value="Flavoproteins"/>
    <property type="match status" value="1"/>
</dbReference>
<dbReference type="GO" id="GO:0016491">
    <property type="term" value="F:oxidoreductase activity"/>
    <property type="evidence" value="ECO:0007669"/>
    <property type="project" value="InterPro"/>
</dbReference>
<dbReference type="InterPro" id="IPR029039">
    <property type="entry name" value="Flavoprotein-like_sf"/>
</dbReference>
<accession>A0A6G8F3I0</accession>
<sequence>MSVMNRRDAIKRIGLIAADTAMSVTGIAEAANIMDPNTKRRMKILAINGSARKESNTGDMIDLVLAELAKSGHDIEKINLAGETINSCKACFACAGKRNCVWHNDIFCNLYEKMVAADVLVIGSPTYSADVSTPLKAIFERASVVSDTNPGMFSHKIGAGLVVGRRAGTMNALDSINHFFLNKEMFVVGSTYWNMAYGKLPGEALKDREGVETMKNLGKNISWLLERVS</sequence>
<dbReference type="PANTHER" id="PTHR43278">
    <property type="entry name" value="NAD(P)H-DEPENDENT FMN-CONTAINING OXIDOREDUCTASE YWQN-RELATED"/>
    <property type="match status" value="1"/>
</dbReference>
<dbReference type="InterPro" id="IPR051796">
    <property type="entry name" value="ISF_SsuE-like"/>
</dbReference>
<dbReference type="Gene3D" id="3.40.50.360">
    <property type="match status" value="1"/>
</dbReference>
<reference evidence="4" key="1">
    <citation type="journal article" date="2020" name="J. ISSAAS">
        <title>Lactobacilli and other gastrointestinal microbiota of Peromyscus leucopus, reservoir host for agents of Lyme disease and other zoonoses in North America.</title>
        <authorList>
            <person name="Milovic A."/>
            <person name="Bassam K."/>
            <person name="Shao H."/>
            <person name="Chatzistamou I."/>
            <person name="Tufts D.M."/>
            <person name="Diuk-Wasser M."/>
            <person name="Barbour A.G."/>
        </authorList>
    </citation>
    <scope>NUCLEOTIDE SEQUENCE</scope>
    <source>
        <strain evidence="4">LL71</strain>
    </source>
</reference>
<dbReference type="Pfam" id="PF03358">
    <property type="entry name" value="FMN_red"/>
    <property type="match status" value="1"/>
</dbReference>
<keyword evidence="2" id="KW-0288">FMN</keyword>
<keyword evidence="1" id="KW-0285">Flavoprotein</keyword>
<organism evidence="4">
    <name type="scientific">uncultured Muribaculaceae bacterium</name>
    <dbReference type="NCBI Taxonomy" id="2301481"/>
    <lineage>
        <taxon>Bacteria</taxon>
        <taxon>Pseudomonadati</taxon>
        <taxon>Bacteroidota</taxon>
        <taxon>Bacteroidia</taxon>
        <taxon>Bacteroidales</taxon>
        <taxon>Muribaculaceae</taxon>
        <taxon>environmental samples</taxon>
    </lineage>
</organism>
<dbReference type="AlphaFoldDB" id="A0A6G8F3I0"/>
<feature type="domain" description="NADPH-dependent FMN reductase-like" evidence="3">
    <location>
        <begin position="42"/>
        <end position="196"/>
    </location>
</feature>